<reference evidence="6" key="1">
    <citation type="journal article" date="2014" name="Front. Microbiol.">
        <title>High frequency of phylogenetically diverse reductive dehalogenase-homologous genes in deep subseafloor sedimentary metagenomes.</title>
        <authorList>
            <person name="Kawai M."/>
            <person name="Futagami T."/>
            <person name="Toyoda A."/>
            <person name="Takaki Y."/>
            <person name="Nishi S."/>
            <person name="Hori S."/>
            <person name="Arai W."/>
            <person name="Tsubouchi T."/>
            <person name="Morono Y."/>
            <person name="Uchiyama I."/>
            <person name="Ito T."/>
            <person name="Fujiyama A."/>
            <person name="Inagaki F."/>
            <person name="Takami H."/>
        </authorList>
    </citation>
    <scope>NUCLEOTIDE SEQUENCE</scope>
    <source>
        <strain evidence="6">Expedition CK06-06</strain>
    </source>
</reference>
<name>X1NTQ9_9ZZZZ</name>
<evidence type="ECO:0000256" key="4">
    <source>
        <dbReference type="ARBA" id="ARBA00023014"/>
    </source>
</evidence>
<dbReference type="InterPro" id="IPR058240">
    <property type="entry name" value="rSAM_sf"/>
</dbReference>
<proteinExistence type="predicted"/>
<feature type="domain" description="Radical SAM core" evidence="5">
    <location>
        <begin position="4"/>
        <end position="117"/>
    </location>
</feature>
<evidence type="ECO:0000256" key="3">
    <source>
        <dbReference type="ARBA" id="ARBA00023004"/>
    </source>
</evidence>
<comment type="caution">
    <text evidence="6">The sequence shown here is derived from an EMBL/GenBank/DDBJ whole genome shotgun (WGS) entry which is preliminary data.</text>
</comment>
<dbReference type="InterPro" id="IPR013785">
    <property type="entry name" value="Aldolase_TIM"/>
</dbReference>
<keyword evidence="1" id="KW-0949">S-adenosyl-L-methionine</keyword>
<dbReference type="GO" id="GO:0051536">
    <property type="term" value="F:iron-sulfur cluster binding"/>
    <property type="evidence" value="ECO:0007669"/>
    <property type="project" value="UniProtKB-KW"/>
</dbReference>
<keyword evidence="3" id="KW-0408">Iron</keyword>
<dbReference type="InterPro" id="IPR007197">
    <property type="entry name" value="rSAM"/>
</dbReference>
<dbReference type="GO" id="GO:0046872">
    <property type="term" value="F:metal ion binding"/>
    <property type="evidence" value="ECO:0007669"/>
    <property type="project" value="UniProtKB-KW"/>
</dbReference>
<protein>
    <recommendedName>
        <fullName evidence="5">Radical SAM core domain-containing protein</fullName>
    </recommendedName>
</protein>
<dbReference type="EMBL" id="BARV01040912">
    <property type="protein sequence ID" value="GAI46973.1"/>
    <property type="molecule type" value="Genomic_DNA"/>
</dbReference>
<gene>
    <name evidence="6" type="ORF">S06H3_62164</name>
</gene>
<dbReference type="SUPFAM" id="SSF102114">
    <property type="entry name" value="Radical SAM enzymes"/>
    <property type="match status" value="1"/>
</dbReference>
<dbReference type="Pfam" id="PF04055">
    <property type="entry name" value="Radical_SAM"/>
    <property type="match status" value="1"/>
</dbReference>
<evidence type="ECO:0000256" key="2">
    <source>
        <dbReference type="ARBA" id="ARBA00022723"/>
    </source>
</evidence>
<dbReference type="PANTHER" id="PTHR43288">
    <property type="entry name" value="BIOTIN SYNTHASE-RELATED PROTEIN, RADICAL SAM SUPERFAMILY"/>
    <property type="match status" value="1"/>
</dbReference>
<evidence type="ECO:0000259" key="5">
    <source>
        <dbReference type="Pfam" id="PF04055"/>
    </source>
</evidence>
<dbReference type="Gene3D" id="3.20.20.70">
    <property type="entry name" value="Aldolase class I"/>
    <property type="match status" value="1"/>
</dbReference>
<dbReference type="PANTHER" id="PTHR43288:SF2">
    <property type="entry name" value="RADICAL SAM CORE DOMAIN-CONTAINING PROTEIN"/>
    <property type="match status" value="1"/>
</dbReference>
<keyword evidence="4" id="KW-0411">Iron-sulfur</keyword>
<accession>X1NTQ9</accession>
<dbReference type="AlphaFoldDB" id="X1NTQ9"/>
<organism evidence="6">
    <name type="scientific">marine sediment metagenome</name>
    <dbReference type="NCBI Taxonomy" id="412755"/>
    <lineage>
        <taxon>unclassified sequences</taxon>
        <taxon>metagenomes</taxon>
        <taxon>ecological metagenomes</taxon>
    </lineage>
</organism>
<dbReference type="GO" id="GO:0003824">
    <property type="term" value="F:catalytic activity"/>
    <property type="evidence" value="ECO:0007669"/>
    <property type="project" value="InterPro"/>
</dbReference>
<feature type="non-terminal residue" evidence="6">
    <location>
        <position position="121"/>
    </location>
</feature>
<evidence type="ECO:0000313" key="6">
    <source>
        <dbReference type="EMBL" id="GAI46973.1"/>
    </source>
</evidence>
<sequence>MVPALTPEGLFDLCAKLKNNGAVGCLISGGCLPDGSVPIDKFIDAIAQIKKELGLTVVVHTGVINFSTAKQLKAAGVDAALIDIIGSDETIREVYHLDVSVEDYERSLRAFHESGIPFVPP</sequence>
<evidence type="ECO:0000256" key="1">
    <source>
        <dbReference type="ARBA" id="ARBA00022691"/>
    </source>
</evidence>
<keyword evidence="2" id="KW-0479">Metal-binding</keyword>